<evidence type="ECO:0000313" key="1">
    <source>
        <dbReference type="Proteomes" id="UP000694888"/>
    </source>
</evidence>
<sequence>MNVRVAVVKIMKASSLLSLGLIVMTTGVMCQRMNRNQLQDIMSGNIGTDNTMEDVLTPSTPRPEDVNCYVEIPTTETFGGRCIRLGRNGRYFYGCRAGLHLRISTACEVLARQPRWNTRRQRRRKSGR</sequence>
<keyword evidence="1" id="KW-1185">Reference proteome</keyword>
<name>A0ABM0JHK6_APLCA</name>
<reference evidence="2" key="1">
    <citation type="submission" date="2025-08" db="UniProtKB">
        <authorList>
            <consortium name="RefSeq"/>
        </authorList>
    </citation>
    <scope>IDENTIFICATION</scope>
</reference>
<dbReference type="GeneID" id="101852677"/>
<dbReference type="RefSeq" id="XP_005093821.1">
    <property type="nucleotide sequence ID" value="XM_005093764.3"/>
</dbReference>
<evidence type="ECO:0000313" key="2">
    <source>
        <dbReference type="RefSeq" id="XP_005093821.1"/>
    </source>
</evidence>
<protein>
    <submittedName>
        <fullName evidence="2">Uncharacterized protein LOC101852677</fullName>
    </submittedName>
</protein>
<dbReference type="Proteomes" id="UP000694888">
    <property type="component" value="Unplaced"/>
</dbReference>
<proteinExistence type="predicted"/>
<gene>
    <name evidence="2" type="primary">LOC101852677</name>
</gene>
<accession>A0ABM0JHK6</accession>
<organism evidence="1 2">
    <name type="scientific">Aplysia californica</name>
    <name type="common">California sea hare</name>
    <dbReference type="NCBI Taxonomy" id="6500"/>
    <lineage>
        <taxon>Eukaryota</taxon>
        <taxon>Metazoa</taxon>
        <taxon>Spiralia</taxon>
        <taxon>Lophotrochozoa</taxon>
        <taxon>Mollusca</taxon>
        <taxon>Gastropoda</taxon>
        <taxon>Heterobranchia</taxon>
        <taxon>Euthyneura</taxon>
        <taxon>Tectipleura</taxon>
        <taxon>Aplysiida</taxon>
        <taxon>Aplysioidea</taxon>
        <taxon>Aplysiidae</taxon>
        <taxon>Aplysia</taxon>
    </lineage>
</organism>